<gene>
    <name evidence="2" type="ORF">BCR41DRAFT_373056</name>
</gene>
<dbReference type="AlphaFoldDB" id="A0A1Y2GFS5"/>
<sequence>MSAIPLGCFTAFMSLVTLGCLIVGGIGITIVEGGFAILGSAFLLPALGVALLIACGVGLVALFAYTAYTVICYVIAFFRIAPDSREVRRQASEMAERGKERATLLTGITPYQM</sequence>
<keyword evidence="3" id="KW-1185">Reference proteome</keyword>
<evidence type="ECO:0000313" key="2">
    <source>
        <dbReference type="EMBL" id="ORZ08749.1"/>
    </source>
</evidence>
<comment type="caution">
    <text evidence="2">The sequence shown here is derived from an EMBL/GenBank/DDBJ whole genome shotgun (WGS) entry which is preliminary data.</text>
</comment>
<dbReference type="RefSeq" id="XP_021878532.1">
    <property type="nucleotide sequence ID" value="XM_022026737.1"/>
</dbReference>
<dbReference type="OrthoDB" id="2440751at2759"/>
<feature type="transmembrane region" description="Helical" evidence="1">
    <location>
        <begin position="6"/>
        <end position="28"/>
    </location>
</feature>
<proteinExistence type="predicted"/>
<keyword evidence="1" id="KW-0472">Membrane</keyword>
<accession>A0A1Y2GFS5</accession>
<dbReference type="Proteomes" id="UP000193648">
    <property type="component" value="Unassembled WGS sequence"/>
</dbReference>
<reference evidence="2 3" key="1">
    <citation type="submission" date="2016-07" db="EMBL/GenBank/DDBJ databases">
        <title>Pervasive Adenine N6-methylation of Active Genes in Fungi.</title>
        <authorList>
            <consortium name="DOE Joint Genome Institute"/>
            <person name="Mondo S.J."/>
            <person name="Dannebaum R.O."/>
            <person name="Kuo R.C."/>
            <person name="Labutti K."/>
            <person name="Haridas S."/>
            <person name="Kuo A."/>
            <person name="Salamov A."/>
            <person name="Ahrendt S.R."/>
            <person name="Lipzen A."/>
            <person name="Sullivan W."/>
            <person name="Andreopoulos W.B."/>
            <person name="Clum A."/>
            <person name="Lindquist E."/>
            <person name="Daum C."/>
            <person name="Ramamoorthy G.K."/>
            <person name="Gryganskyi A."/>
            <person name="Culley D."/>
            <person name="Magnuson J.K."/>
            <person name="James T.Y."/>
            <person name="O'Malley M.A."/>
            <person name="Stajich J.E."/>
            <person name="Spatafora J.W."/>
            <person name="Visel A."/>
            <person name="Grigoriev I.V."/>
        </authorList>
    </citation>
    <scope>NUCLEOTIDE SEQUENCE [LARGE SCALE GENOMIC DNA]</scope>
    <source>
        <strain evidence="2 3">NRRL 3116</strain>
    </source>
</reference>
<dbReference type="InParanoid" id="A0A1Y2GFS5"/>
<dbReference type="GeneID" id="33568580"/>
<feature type="transmembrane region" description="Helical" evidence="1">
    <location>
        <begin position="60"/>
        <end position="81"/>
    </location>
</feature>
<organism evidence="2 3">
    <name type="scientific">Lobosporangium transversale</name>
    <dbReference type="NCBI Taxonomy" id="64571"/>
    <lineage>
        <taxon>Eukaryota</taxon>
        <taxon>Fungi</taxon>
        <taxon>Fungi incertae sedis</taxon>
        <taxon>Mucoromycota</taxon>
        <taxon>Mortierellomycotina</taxon>
        <taxon>Mortierellomycetes</taxon>
        <taxon>Mortierellales</taxon>
        <taxon>Mortierellaceae</taxon>
        <taxon>Lobosporangium</taxon>
    </lineage>
</organism>
<keyword evidence="1" id="KW-0812">Transmembrane</keyword>
<name>A0A1Y2GFS5_9FUNG</name>
<evidence type="ECO:0000256" key="1">
    <source>
        <dbReference type="SAM" id="Phobius"/>
    </source>
</evidence>
<protein>
    <submittedName>
        <fullName evidence="2">Uncharacterized protein</fullName>
    </submittedName>
</protein>
<keyword evidence="1" id="KW-1133">Transmembrane helix</keyword>
<feature type="transmembrane region" description="Helical" evidence="1">
    <location>
        <begin position="35"/>
        <end position="54"/>
    </location>
</feature>
<evidence type="ECO:0000313" key="3">
    <source>
        <dbReference type="Proteomes" id="UP000193648"/>
    </source>
</evidence>
<dbReference type="EMBL" id="MCFF01000036">
    <property type="protein sequence ID" value="ORZ08749.1"/>
    <property type="molecule type" value="Genomic_DNA"/>
</dbReference>